<gene>
    <name evidence="2" type="ORF">X975_15252</name>
</gene>
<feature type="compositionally biased region" description="Basic and acidic residues" evidence="1">
    <location>
        <begin position="13"/>
        <end position="26"/>
    </location>
</feature>
<dbReference type="AlphaFoldDB" id="A0A087UPU4"/>
<organism evidence="2 3">
    <name type="scientific">Stegodyphus mimosarum</name>
    <name type="common">African social velvet spider</name>
    <dbReference type="NCBI Taxonomy" id="407821"/>
    <lineage>
        <taxon>Eukaryota</taxon>
        <taxon>Metazoa</taxon>
        <taxon>Ecdysozoa</taxon>
        <taxon>Arthropoda</taxon>
        <taxon>Chelicerata</taxon>
        <taxon>Arachnida</taxon>
        <taxon>Araneae</taxon>
        <taxon>Araneomorphae</taxon>
        <taxon>Entelegynae</taxon>
        <taxon>Eresoidea</taxon>
        <taxon>Eresidae</taxon>
        <taxon>Stegodyphus</taxon>
    </lineage>
</organism>
<reference evidence="2 3" key="1">
    <citation type="submission" date="2013-11" db="EMBL/GenBank/DDBJ databases">
        <title>Genome sequencing of Stegodyphus mimosarum.</title>
        <authorList>
            <person name="Bechsgaard J."/>
        </authorList>
    </citation>
    <scope>NUCLEOTIDE SEQUENCE [LARGE SCALE GENOMIC DNA]</scope>
</reference>
<feature type="non-terminal residue" evidence="2">
    <location>
        <position position="54"/>
    </location>
</feature>
<evidence type="ECO:0000313" key="3">
    <source>
        <dbReference type="Proteomes" id="UP000054359"/>
    </source>
</evidence>
<dbReference type="OrthoDB" id="10387167at2759"/>
<keyword evidence="3" id="KW-1185">Reference proteome</keyword>
<proteinExistence type="predicted"/>
<sequence length="54" mass="6011">MSVCNGELSESQTSERSKERGVRFGSEDMEEEIVSVRNISITDAKPFGEDESEV</sequence>
<accession>A0A087UPU4</accession>
<evidence type="ECO:0000313" key="2">
    <source>
        <dbReference type="EMBL" id="KFM79383.1"/>
    </source>
</evidence>
<name>A0A087UPU4_STEMI</name>
<evidence type="ECO:0000256" key="1">
    <source>
        <dbReference type="SAM" id="MobiDB-lite"/>
    </source>
</evidence>
<feature type="region of interest" description="Disordered" evidence="1">
    <location>
        <begin position="1"/>
        <end position="29"/>
    </location>
</feature>
<dbReference type="Proteomes" id="UP000054359">
    <property type="component" value="Unassembled WGS sequence"/>
</dbReference>
<protein>
    <submittedName>
        <fullName evidence="2">Uncharacterized protein</fullName>
    </submittedName>
</protein>
<dbReference type="EMBL" id="KK120924">
    <property type="protein sequence ID" value="KFM79383.1"/>
    <property type="molecule type" value="Genomic_DNA"/>
</dbReference>